<dbReference type="EMBL" id="JAJEPR010000027">
    <property type="protein sequence ID" value="MCC2190750.1"/>
    <property type="molecule type" value="Genomic_DNA"/>
</dbReference>
<dbReference type="AlphaFoldDB" id="A0AAE3DUK7"/>
<evidence type="ECO:0000313" key="2">
    <source>
        <dbReference type="EMBL" id="MCC2190750.1"/>
    </source>
</evidence>
<gene>
    <name evidence="2" type="ORF">LKD71_13240</name>
</gene>
<dbReference type="Proteomes" id="UP001197875">
    <property type="component" value="Unassembled WGS sequence"/>
</dbReference>
<keyword evidence="1" id="KW-0472">Membrane</keyword>
<proteinExistence type="predicted"/>
<comment type="caution">
    <text evidence="2">The sequence shown here is derived from an EMBL/GenBank/DDBJ whole genome shotgun (WGS) entry which is preliminary data.</text>
</comment>
<keyword evidence="1" id="KW-0812">Transmembrane</keyword>
<organism evidence="2 3">
    <name type="scientific">Fusicatenibacter faecihominis</name>
    <dbReference type="NCBI Taxonomy" id="2881276"/>
    <lineage>
        <taxon>Bacteria</taxon>
        <taxon>Bacillati</taxon>
        <taxon>Bacillota</taxon>
        <taxon>Clostridia</taxon>
        <taxon>Lachnospirales</taxon>
        <taxon>Lachnospiraceae</taxon>
        <taxon>Fusicatenibacter</taxon>
    </lineage>
</organism>
<reference evidence="2 3" key="1">
    <citation type="submission" date="2021-10" db="EMBL/GenBank/DDBJ databases">
        <title>Anaerobic single-cell dispensing facilitates the cultivation of human gut bacteria.</title>
        <authorList>
            <person name="Afrizal A."/>
        </authorList>
    </citation>
    <scope>NUCLEOTIDE SEQUENCE [LARGE SCALE GENOMIC DNA]</scope>
    <source>
        <strain evidence="2 3">CLA-AA-H277</strain>
    </source>
</reference>
<evidence type="ECO:0000256" key="1">
    <source>
        <dbReference type="SAM" id="Phobius"/>
    </source>
</evidence>
<keyword evidence="1" id="KW-1133">Transmembrane helix</keyword>
<evidence type="ECO:0000313" key="3">
    <source>
        <dbReference type="Proteomes" id="UP001197875"/>
    </source>
</evidence>
<accession>A0AAE3DUK7</accession>
<keyword evidence="3" id="KW-1185">Reference proteome</keyword>
<dbReference type="RefSeq" id="WP_227615830.1">
    <property type="nucleotide sequence ID" value="NZ_JAJEPR010000027.1"/>
</dbReference>
<sequence>MNLTEKQKEQLTVALQAAVFAAFAGAALIQEGRLYRKYRKKILAENARQEEKLTKEKYRLKEKALKRKYRLKNKKKR</sequence>
<protein>
    <submittedName>
        <fullName evidence="2">Uncharacterized protein</fullName>
    </submittedName>
</protein>
<name>A0AAE3DUK7_9FIRM</name>
<feature type="transmembrane region" description="Helical" evidence="1">
    <location>
        <begin position="12"/>
        <end position="29"/>
    </location>
</feature>